<dbReference type="GO" id="GO:0000122">
    <property type="term" value="P:negative regulation of transcription by RNA polymerase II"/>
    <property type="evidence" value="ECO:0007669"/>
    <property type="project" value="TreeGrafter"/>
</dbReference>
<dbReference type="InterPro" id="IPR013083">
    <property type="entry name" value="Znf_RING/FYVE/PHD"/>
</dbReference>
<evidence type="ECO:0000256" key="4">
    <source>
        <dbReference type="ARBA" id="ARBA00022833"/>
    </source>
</evidence>
<dbReference type="InterPro" id="IPR032443">
    <property type="entry name" value="RAWUL"/>
</dbReference>
<feature type="compositionally biased region" description="Basic and acidic residues" evidence="7">
    <location>
        <begin position="1478"/>
        <end position="1488"/>
    </location>
</feature>
<feature type="compositionally biased region" description="Low complexity" evidence="7">
    <location>
        <begin position="154"/>
        <end position="185"/>
    </location>
</feature>
<dbReference type="Pfam" id="PF16207">
    <property type="entry name" value="RAWUL"/>
    <property type="match status" value="1"/>
</dbReference>
<feature type="region of interest" description="Disordered" evidence="7">
    <location>
        <begin position="1562"/>
        <end position="1601"/>
    </location>
</feature>
<feature type="compositionally biased region" description="Low complexity" evidence="7">
    <location>
        <begin position="589"/>
        <end position="601"/>
    </location>
</feature>
<evidence type="ECO:0000259" key="8">
    <source>
        <dbReference type="PROSITE" id="PS50089"/>
    </source>
</evidence>
<feature type="compositionally biased region" description="Basic and acidic residues" evidence="7">
    <location>
        <begin position="762"/>
        <end position="771"/>
    </location>
</feature>
<dbReference type="OrthoDB" id="10264655at2759"/>
<feature type="compositionally biased region" description="Basic and acidic residues" evidence="7">
    <location>
        <begin position="490"/>
        <end position="525"/>
    </location>
</feature>
<proteinExistence type="predicted"/>
<gene>
    <name evidence="10" type="primary">LOC106742360</name>
</gene>
<keyword evidence="2" id="KW-0479">Metal-binding</keyword>
<evidence type="ECO:0000256" key="1">
    <source>
        <dbReference type="ARBA" id="ARBA00004123"/>
    </source>
</evidence>
<comment type="subcellular location">
    <subcellularLocation>
        <location evidence="1">Nucleus</location>
    </subcellularLocation>
</comment>
<dbReference type="GeneID" id="106742360"/>
<feature type="region of interest" description="Disordered" evidence="7">
    <location>
        <begin position="589"/>
        <end position="611"/>
    </location>
</feature>
<evidence type="ECO:0000313" key="9">
    <source>
        <dbReference type="Proteomes" id="UP000515204"/>
    </source>
</evidence>
<dbReference type="KEGG" id="dqu:106742360"/>
<name>A0A6P3WYK3_DINQU</name>
<dbReference type="Proteomes" id="UP000515204">
    <property type="component" value="Unplaced"/>
</dbReference>
<evidence type="ECO:0000256" key="2">
    <source>
        <dbReference type="ARBA" id="ARBA00022723"/>
    </source>
</evidence>
<feature type="compositionally biased region" description="Polar residues" evidence="7">
    <location>
        <begin position="1333"/>
        <end position="1354"/>
    </location>
</feature>
<dbReference type="InterPro" id="IPR017907">
    <property type="entry name" value="Znf_RING_CS"/>
</dbReference>
<feature type="region of interest" description="Disordered" evidence="7">
    <location>
        <begin position="1313"/>
        <end position="1521"/>
    </location>
</feature>
<dbReference type="PANTHER" id="PTHR10825:SF29">
    <property type="entry name" value="POLYCOMB GROUP RING FINGER PROTEIN 1"/>
    <property type="match status" value="1"/>
</dbReference>
<dbReference type="PROSITE" id="PS00518">
    <property type="entry name" value="ZF_RING_1"/>
    <property type="match status" value="1"/>
</dbReference>
<dbReference type="PROSITE" id="PS50089">
    <property type="entry name" value="ZF_RING_2"/>
    <property type="match status" value="1"/>
</dbReference>
<evidence type="ECO:0000256" key="5">
    <source>
        <dbReference type="ARBA" id="ARBA00023242"/>
    </source>
</evidence>
<evidence type="ECO:0000256" key="6">
    <source>
        <dbReference type="PROSITE-ProRule" id="PRU00175"/>
    </source>
</evidence>
<feature type="compositionally biased region" description="Low complexity" evidence="7">
    <location>
        <begin position="1468"/>
        <end position="1477"/>
    </location>
</feature>
<accession>A0A6P3WYK3</accession>
<feature type="compositionally biased region" description="Basic and acidic residues" evidence="7">
    <location>
        <begin position="806"/>
        <end position="824"/>
    </location>
</feature>
<keyword evidence="5" id="KW-0539">Nucleus</keyword>
<feature type="region of interest" description="Disordered" evidence="7">
    <location>
        <begin position="490"/>
        <end position="572"/>
    </location>
</feature>
<evidence type="ECO:0000256" key="3">
    <source>
        <dbReference type="ARBA" id="ARBA00022771"/>
    </source>
</evidence>
<feature type="compositionally biased region" description="Polar residues" evidence="7">
    <location>
        <begin position="1361"/>
        <end position="1370"/>
    </location>
</feature>
<dbReference type="RefSeq" id="XP_014470709.1">
    <property type="nucleotide sequence ID" value="XM_014615223.1"/>
</dbReference>
<feature type="compositionally biased region" description="Low complexity" evidence="7">
    <location>
        <begin position="1395"/>
        <end position="1416"/>
    </location>
</feature>
<feature type="compositionally biased region" description="Basic and acidic residues" evidence="7">
    <location>
        <begin position="1591"/>
        <end position="1601"/>
    </location>
</feature>
<dbReference type="SUPFAM" id="SSF57850">
    <property type="entry name" value="RING/U-box"/>
    <property type="match status" value="1"/>
</dbReference>
<dbReference type="SMART" id="SM00184">
    <property type="entry name" value="RING"/>
    <property type="match status" value="1"/>
</dbReference>
<feature type="region of interest" description="Disordered" evidence="7">
    <location>
        <begin position="874"/>
        <end position="1005"/>
    </location>
</feature>
<dbReference type="GO" id="GO:0008270">
    <property type="term" value="F:zinc ion binding"/>
    <property type="evidence" value="ECO:0007669"/>
    <property type="project" value="UniProtKB-KW"/>
</dbReference>
<feature type="compositionally biased region" description="Low complexity" evidence="7">
    <location>
        <begin position="972"/>
        <end position="990"/>
    </location>
</feature>
<protein>
    <submittedName>
        <fullName evidence="10">Serine-rich adhesin for platelets-like isoform X1</fullName>
    </submittedName>
</protein>
<dbReference type="InterPro" id="IPR001841">
    <property type="entry name" value="Znf_RING"/>
</dbReference>
<sequence length="1601" mass="169829">MAGVGKRTLLREVNPHLICPLCRGYLIDATTVVECLHSFCRSCILKHLSKAAHCPSCKHALHKAKPNIKADKALQEIVYKMVPGLYHKEMRKRREFYKKHPEQVDSATLEQRGEDVSGRLIFAPEDAVSLSLEYISAKTDPLEILNLSTDMDASHSNSTNAGNGSNNDSGNAESNGTDNNNYNNGNNRRYLQCPALVTIAHLKKFLALKYSVDMTRYTIDICHRRAALPENWTLMDVAYIYAWKRIAPMRFFYRVLEEQRLEAPLHQRPSTPGLGACLPPNDAVSVNAKDDDNSNASVDRPATPGSDAKSANDEASMADDEASMANDEASMANGEASTANGEASTVKDKAFTAKDKAFTAKDKAFTAKDEASTVKDETFTAKDQAFTAKDKAFTAKDKAFAVKDEAFTAKDEAFTANDKAFTVKDEAFTAKDEAFTAKDEAFPVKDEAFTAKGEAFTAKDEAFTAKDKASTTKGEAFTAKDEAFTAKDKASTTKESSKITNDKASLRVDNKQTTDSEAIAKDGPSKSKTKTTTNATTSMTTLTTTTMSSTSATGGKATKTSSTTVSSSGSTVTSAMSATMASTVTTTATMTTPATTTTTTSNDTNNKQIKSPIKIMKNSDGRYEVLRSSSSNWNGKEQANVATAPAPDVKPEFSVVSIGNGQNSNGVKITLKQCSPTSGANVKKPKVVSNILLRCGQPLEKDASDALLVQQLQKEKEKELSGQDKQQEKQRRKVTFMDQPMKERTSPSGGGVASVPKTALKKPAEQQDKKQFLQGFQLTARESVPAEDSALKSPVRGIGASGEINHSQKKEKAHPPKKDPTTHSVTDEVKVLLEKCSGTVNTGSSNGDAVASTFAKRLGGALAGKNTRVVATRVSDDADASSRASFSSSGSANGGHSASKMDVYVFHSSDPPAPPAGAVKRKCPPGVPINDMKRRRQHVPAQNQSPRKPAEPPASASLTKLPHIPSSEHLVPASSGPSDYHSSSPSRPVSNAKPPAGQMLSNDTRNLLDGCGLNIPSSLSITLTSPKSPGASGQFEAVDVNDRKAAGKMNPTITLNDCSVDPRVLKALKTGQIKMPKLTKLSVVKPGEQSETTQQQQQHQQQRTPPPAKRSRRDQESILDLSGGKKLDIHPLRIPQPVAKLKANNKASDSSSDGICDQGQMVTVVGGHRYYRAPPGSLTPAAHRVNDCPPLASLSRTPVYAPSLGDIGRPGSNLSSVFPSLQSLYVLSQTQQYQLKMPPLVSRAAESLGCDAGRMNPGGLSGIQGKTSHLAAQCAPVKPARSSVAPLAVPINKHSVDKPAGISIRPVSSDTVKPSLFQRKNDAGDESCVSPRSAMQTRYSSGVESANSRLSSRGNADAKSGNDQTSAMETTSKDSTEARSDSLMTDSSSKQQHDTASPSVSSTASPSPPLGSSNNSRSEDAAVGHCDGNGGKSDSEGGGAATSTAANVATSSSPPKVDTSSCKPPASPDSSSVTVESSKGRATDRASSDGHQPPDPLAQPDGTSGAPGDDKLSANQLADAKQQLTTEVQKRLLAVFPSNEWANNPEAAEHLGNFLKSLNATRKSDGHAEEPKADKIERKSPVANDAGELAAKPKKDVVERS</sequence>
<feature type="compositionally biased region" description="Low complexity" evidence="7">
    <location>
        <begin position="1441"/>
        <end position="1453"/>
    </location>
</feature>
<keyword evidence="9" id="KW-1185">Reference proteome</keyword>
<dbReference type="Gene3D" id="3.30.40.10">
    <property type="entry name" value="Zinc/RING finger domain, C3HC4 (zinc finger)"/>
    <property type="match status" value="1"/>
</dbReference>
<evidence type="ECO:0000313" key="10">
    <source>
        <dbReference type="RefSeq" id="XP_014470709.1"/>
    </source>
</evidence>
<feature type="compositionally biased region" description="Low complexity" evidence="7">
    <location>
        <begin position="881"/>
        <end position="898"/>
    </location>
</feature>
<dbReference type="Gene3D" id="3.10.20.90">
    <property type="entry name" value="Phosphatidylinositol 3-kinase Catalytic Subunit, Chain A, domain 1"/>
    <property type="match status" value="1"/>
</dbReference>
<keyword evidence="3 6" id="KW-0863">Zinc-finger</keyword>
<feature type="domain" description="RING-type" evidence="8">
    <location>
        <begin position="19"/>
        <end position="58"/>
    </location>
</feature>
<feature type="compositionally biased region" description="Basic and acidic residues" evidence="7">
    <location>
        <begin position="1371"/>
        <end position="1380"/>
    </location>
</feature>
<dbReference type="PANTHER" id="PTHR10825">
    <property type="entry name" value="RING FINGER DOMAIN-CONTAINING, POLYCOMB GROUP COMPONENT"/>
    <property type="match status" value="1"/>
</dbReference>
<feature type="region of interest" description="Disordered" evidence="7">
    <location>
        <begin position="270"/>
        <end position="345"/>
    </location>
</feature>
<reference evidence="10" key="1">
    <citation type="submission" date="2025-08" db="UniProtKB">
        <authorList>
            <consortium name="RefSeq"/>
        </authorList>
    </citation>
    <scope>IDENTIFICATION</scope>
</reference>
<feature type="region of interest" description="Disordered" evidence="7">
    <location>
        <begin position="714"/>
        <end position="824"/>
    </location>
</feature>
<feature type="compositionally biased region" description="Low complexity" evidence="7">
    <location>
        <begin position="530"/>
        <end position="572"/>
    </location>
</feature>
<dbReference type="FunFam" id="3.30.40.10:FF:000033">
    <property type="entry name" value="Polycomb group RING finger protein 3"/>
    <property type="match status" value="1"/>
</dbReference>
<feature type="compositionally biased region" description="Basic and acidic residues" evidence="7">
    <location>
        <begin position="1562"/>
        <end position="1580"/>
    </location>
</feature>
<dbReference type="Pfam" id="PF13923">
    <property type="entry name" value="zf-C3HC4_2"/>
    <property type="match status" value="1"/>
</dbReference>
<organism evidence="9 10">
    <name type="scientific">Dinoponera quadriceps</name>
    <name type="common">South American ant</name>
    <dbReference type="NCBI Taxonomy" id="609295"/>
    <lineage>
        <taxon>Eukaryota</taxon>
        <taxon>Metazoa</taxon>
        <taxon>Ecdysozoa</taxon>
        <taxon>Arthropoda</taxon>
        <taxon>Hexapoda</taxon>
        <taxon>Insecta</taxon>
        <taxon>Pterygota</taxon>
        <taxon>Neoptera</taxon>
        <taxon>Endopterygota</taxon>
        <taxon>Hymenoptera</taxon>
        <taxon>Apocrita</taxon>
        <taxon>Aculeata</taxon>
        <taxon>Formicoidea</taxon>
        <taxon>Formicidae</taxon>
        <taxon>Ponerinae</taxon>
        <taxon>Ponerini</taxon>
        <taxon>Dinoponera</taxon>
    </lineage>
</organism>
<feature type="region of interest" description="Disordered" evidence="7">
    <location>
        <begin position="153"/>
        <end position="185"/>
    </location>
</feature>
<evidence type="ECO:0000256" key="7">
    <source>
        <dbReference type="SAM" id="MobiDB-lite"/>
    </source>
</evidence>
<dbReference type="GO" id="GO:1990841">
    <property type="term" value="F:promoter-specific chromatin binding"/>
    <property type="evidence" value="ECO:0007669"/>
    <property type="project" value="TreeGrafter"/>
</dbReference>
<keyword evidence="4" id="KW-0862">Zinc</keyword>
<dbReference type="GO" id="GO:0035102">
    <property type="term" value="C:PRC1 complex"/>
    <property type="evidence" value="ECO:0007669"/>
    <property type="project" value="TreeGrafter"/>
</dbReference>
<feature type="compositionally biased region" description="Gly residues" evidence="7">
    <location>
        <begin position="1427"/>
        <end position="1440"/>
    </location>
</feature>
<feature type="compositionally biased region" description="Basic and acidic residues" evidence="7">
    <location>
        <begin position="714"/>
        <end position="729"/>
    </location>
</feature>
<feature type="region of interest" description="Disordered" evidence="7">
    <location>
        <begin position="1084"/>
        <end position="1129"/>
    </location>
</feature>